<name>A0A4Q9PM09_9APHY</name>
<reference evidence="2 3" key="1">
    <citation type="submission" date="2019-01" db="EMBL/GenBank/DDBJ databases">
        <title>Draft genome sequences of three monokaryotic isolates of the white-rot basidiomycete fungus Dichomitus squalens.</title>
        <authorList>
            <consortium name="DOE Joint Genome Institute"/>
            <person name="Lopez S.C."/>
            <person name="Andreopoulos B."/>
            <person name="Pangilinan J."/>
            <person name="Lipzen A."/>
            <person name="Riley R."/>
            <person name="Ahrendt S."/>
            <person name="Ng V."/>
            <person name="Barry K."/>
            <person name="Daum C."/>
            <person name="Grigoriev I.V."/>
            <person name="Hilden K.S."/>
            <person name="Makela M.R."/>
            <person name="de Vries R.P."/>
        </authorList>
    </citation>
    <scope>NUCLEOTIDE SEQUENCE [LARGE SCALE GENOMIC DNA]</scope>
    <source>
        <strain evidence="2 3">CBS 464.89</strain>
    </source>
</reference>
<feature type="compositionally biased region" description="Low complexity" evidence="1">
    <location>
        <begin position="22"/>
        <end position="32"/>
    </location>
</feature>
<dbReference type="AlphaFoldDB" id="A0A4Q9PM09"/>
<gene>
    <name evidence="2" type="ORF">BD310DRAFT_934188</name>
</gene>
<feature type="compositionally biased region" description="Polar residues" evidence="1">
    <location>
        <begin position="1"/>
        <end position="13"/>
    </location>
</feature>
<organism evidence="2 3">
    <name type="scientific">Dichomitus squalens</name>
    <dbReference type="NCBI Taxonomy" id="114155"/>
    <lineage>
        <taxon>Eukaryota</taxon>
        <taxon>Fungi</taxon>
        <taxon>Dikarya</taxon>
        <taxon>Basidiomycota</taxon>
        <taxon>Agaricomycotina</taxon>
        <taxon>Agaricomycetes</taxon>
        <taxon>Polyporales</taxon>
        <taxon>Polyporaceae</taxon>
        <taxon>Dichomitus</taxon>
    </lineage>
</organism>
<dbReference type="EMBL" id="ML145173">
    <property type="protein sequence ID" value="TBU55184.1"/>
    <property type="molecule type" value="Genomic_DNA"/>
</dbReference>
<evidence type="ECO:0000313" key="2">
    <source>
        <dbReference type="EMBL" id="TBU55184.1"/>
    </source>
</evidence>
<accession>A0A4Q9PM09</accession>
<evidence type="ECO:0000256" key="1">
    <source>
        <dbReference type="SAM" id="MobiDB-lite"/>
    </source>
</evidence>
<feature type="region of interest" description="Disordered" evidence="1">
    <location>
        <begin position="1"/>
        <end position="47"/>
    </location>
</feature>
<sequence>MSATASNVTNLLMSLNAPPVPSSTSPHTSAPHPAERDHEHDFGSFGEYDDTVRGTAVAVPSTYSAFPNASSTWGPSSGCAPPALRSGHRKLVETRNDAMADPTAARGTRDLSVGSRCPAHGAGGRWRRVRVQWCPAICAARCQAWARRPRRSHATATTAPAWCRRRRRACRGRAGAAEAARYPRILPTCRCLRTSSLSLVHFRSCTSYLARCTGTPTMQSLAAHLSARRTLPA</sequence>
<keyword evidence="3" id="KW-1185">Reference proteome</keyword>
<dbReference type="Proteomes" id="UP000292082">
    <property type="component" value="Unassembled WGS sequence"/>
</dbReference>
<feature type="compositionally biased region" description="Basic and acidic residues" evidence="1">
    <location>
        <begin position="33"/>
        <end position="42"/>
    </location>
</feature>
<evidence type="ECO:0000313" key="3">
    <source>
        <dbReference type="Proteomes" id="UP000292082"/>
    </source>
</evidence>
<protein>
    <submittedName>
        <fullName evidence="2">Uncharacterized protein</fullName>
    </submittedName>
</protein>
<proteinExistence type="predicted"/>